<evidence type="ECO:0000313" key="2">
    <source>
        <dbReference type="Proteomes" id="UP000187203"/>
    </source>
</evidence>
<dbReference type="EMBL" id="AWUE01004977">
    <property type="protein sequence ID" value="OMP13169.1"/>
    <property type="molecule type" value="Genomic_DNA"/>
</dbReference>
<feature type="non-terminal residue" evidence="1">
    <location>
        <position position="1"/>
    </location>
</feature>
<sequence length="287" mass="32540">QLDPRVAGGQIARGWREYNTTYSFITPNPRTVFRDNYLKIEGKVTGEDITRALIYVWANPQGGLPFPPFASTPIPYSPYDKQLWVSAPVVARYDQIVEASGEYFNVGGKGCKVQLVATPIVNLSIVSQLRANPNMRLSPFDEDHGNVFLLGQSVVTDRWSTNADTTNGDTYVNIFENLKEVREGGDLVNVAKKEWASFGIDTPPLPLKSAYPEQYTYYAVRLVLFRTPEYTDNKPKSPENPYVIYRNLKIGVRNYLDTEDIRKERFELEQDKPYGIKRDVVTLPLGS</sequence>
<organism evidence="1 2">
    <name type="scientific">Corchorus olitorius</name>
    <dbReference type="NCBI Taxonomy" id="93759"/>
    <lineage>
        <taxon>Eukaryota</taxon>
        <taxon>Viridiplantae</taxon>
        <taxon>Streptophyta</taxon>
        <taxon>Embryophyta</taxon>
        <taxon>Tracheophyta</taxon>
        <taxon>Spermatophyta</taxon>
        <taxon>Magnoliopsida</taxon>
        <taxon>eudicotyledons</taxon>
        <taxon>Gunneridae</taxon>
        <taxon>Pentapetalae</taxon>
        <taxon>rosids</taxon>
        <taxon>malvids</taxon>
        <taxon>Malvales</taxon>
        <taxon>Malvaceae</taxon>
        <taxon>Grewioideae</taxon>
        <taxon>Apeibeae</taxon>
        <taxon>Corchorus</taxon>
    </lineage>
</organism>
<dbReference type="Proteomes" id="UP000187203">
    <property type="component" value="Unassembled WGS sequence"/>
</dbReference>
<reference evidence="2" key="1">
    <citation type="submission" date="2013-09" db="EMBL/GenBank/DDBJ databases">
        <title>Corchorus olitorius genome sequencing.</title>
        <authorList>
            <person name="Alam M."/>
            <person name="Haque M.S."/>
            <person name="Islam M.S."/>
            <person name="Emdad E.M."/>
            <person name="Islam M.M."/>
            <person name="Ahmed B."/>
            <person name="Halim A."/>
            <person name="Hossen Q.M.M."/>
            <person name="Hossain M.Z."/>
            <person name="Ahmed R."/>
            <person name="Khan M.M."/>
            <person name="Islam R."/>
            <person name="Rashid M.M."/>
            <person name="Khan S.A."/>
            <person name="Rahman M.S."/>
            <person name="Alam M."/>
            <person name="Yahiya A.S."/>
            <person name="Khan M.S."/>
            <person name="Azam M.S."/>
            <person name="Haque T."/>
            <person name="Lashkar M.Z.H."/>
            <person name="Akhand A.I."/>
            <person name="Morshed G."/>
            <person name="Roy S."/>
            <person name="Uddin K.S."/>
            <person name="Rabeya T."/>
            <person name="Hossain A.S."/>
            <person name="Chowdhury A."/>
            <person name="Snigdha A.R."/>
            <person name="Mortoza M.S."/>
            <person name="Matin S.A."/>
            <person name="Hoque S.M.E."/>
            <person name="Islam M.K."/>
            <person name="Roy D.K."/>
            <person name="Haider R."/>
            <person name="Moosa M.M."/>
            <person name="Elias S.M."/>
            <person name="Hasan A.M."/>
            <person name="Jahan S."/>
            <person name="Shafiuddin M."/>
            <person name="Mahmood N."/>
            <person name="Shommy N.S."/>
        </authorList>
    </citation>
    <scope>NUCLEOTIDE SEQUENCE [LARGE SCALE GENOMIC DNA]</scope>
    <source>
        <strain evidence="2">cv. O-4</strain>
    </source>
</reference>
<name>A0A1R3L1K2_9ROSI</name>
<keyword evidence="2" id="KW-1185">Reference proteome</keyword>
<comment type="caution">
    <text evidence="1">The sequence shown here is derived from an EMBL/GenBank/DDBJ whole genome shotgun (WGS) entry which is preliminary data.</text>
</comment>
<protein>
    <submittedName>
        <fullName evidence="1">Uncharacterized protein</fullName>
    </submittedName>
</protein>
<evidence type="ECO:0000313" key="1">
    <source>
        <dbReference type="EMBL" id="OMP13169.1"/>
    </source>
</evidence>
<feature type="non-terminal residue" evidence="1">
    <location>
        <position position="287"/>
    </location>
</feature>
<proteinExistence type="predicted"/>
<accession>A0A1R3L1K2</accession>
<gene>
    <name evidence="1" type="ORF">COLO4_02158</name>
</gene>
<dbReference type="AlphaFoldDB" id="A0A1R3L1K2"/>